<reference evidence="2 3" key="1">
    <citation type="submission" date="2019-04" db="EMBL/GenBank/DDBJ databases">
        <title>Lampropedia sp YIM MLB12 draf genome.</title>
        <authorList>
            <person name="Wang Y.-X."/>
        </authorList>
    </citation>
    <scope>NUCLEOTIDE SEQUENCE [LARGE SCALE GENOMIC DNA]</scope>
    <source>
        <strain evidence="2 3">YIM MLB12</strain>
    </source>
</reference>
<organism evidence="2 3">
    <name type="scientific">Lampropedia aestuarii</name>
    <dbReference type="NCBI Taxonomy" id="2562762"/>
    <lineage>
        <taxon>Bacteria</taxon>
        <taxon>Pseudomonadati</taxon>
        <taxon>Pseudomonadota</taxon>
        <taxon>Betaproteobacteria</taxon>
        <taxon>Burkholderiales</taxon>
        <taxon>Comamonadaceae</taxon>
        <taxon>Lampropedia</taxon>
    </lineage>
</organism>
<gene>
    <name evidence="2" type="ORF">E8K88_09380</name>
</gene>
<name>A0A4V6S784_9BURK</name>
<protein>
    <submittedName>
        <fullName evidence="2">MaoC family dehydratase</fullName>
    </submittedName>
</protein>
<comment type="caution">
    <text evidence="2">The sequence shown here is derived from an EMBL/GenBank/DDBJ whole genome shotgun (WGS) entry which is preliminary data.</text>
</comment>
<dbReference type="PANTHER" id="PTHR42993:SF1">
    <property type="entry name" value="MAOC-LIKE DEHYDRATASE DOMAIN-CONTAINING PROTEIN"/>
    <property type="match status" value="1"/>
</dbReference>
<dbReference type="CDD" id="cd03450">
    <property type="entry name" value="NodN"/>
    <property type="match status" value="1"/>
</dbReference>
<feature type="domain" description="MaoC-like" evidence="1">
    <location>
        <begin position="14"/>
        <end position="121"/>
    </location>
</feature>
<accession>A0A4V6S784</accession>
<dbReference type="Proteomes" id="UP000306236">
    <property type="component" value="Unassembled WGS sequence"/>
</dbReference>
<dbReference type="SUPFAM" id="SSF54637">
    <property type="entry name" value="Thioesterase/thiol ester dehydrase-isomerase"/>
    <property type="match status" value="1"/>
</dbReference>
<dbReference type="PANTHER" id="PTHR42993">
    <property type="entry name" value="MAOC-LIKE DEHYDRATASE DOMAIN-CONTAINING PROTEIN"/>
    <property type="match status" value="1"/>
</dbReference>
<dbReference type="AlphaFoldDB" id="A0A4V6S784"/>
<dbReference type="RefSeq" id="WP_136406407.1">
    <property type="nucleotide sequence ID" value="NZ_SSWX01000010.1"/>
</dbReference>
<proteinExistence type="predicted"/>
<dbReference type="InterPro" id="IPR029069">
    <property type="entry name" value="HotDog_dom_sf"/>
</dbReference>
<evidence type="ECO:0000259" key="1">
    <source>
        <dbReference type="Pfam" id="PF01575"/>
    </source>
</evidence>
<dbReference type="Pfam" id="PF01575">
    <property type="entry name" value="MaoC_dehydratas"/>
    <property type="match status" value="1"/>
</dbReference>
<dbReference type="OrthoDB" id="9801735at2"/>
<dbReference type="InterPro" id="IPR002539">
    <property type="entry name" value="MaoC-like_dom"/>
</dbReference>
<sequence>MKTFQSYAELTALKGQEVTVTAWREITQEQINLFAEATGDHQWIHVDTERAAKGPFGTTVAHGFFTLSLLAGFMEEACRIDGVVMGLNYGLNKVRFTSPVPVNSRLRARLTLANTEPLDNQGLQITWLVTVEREGQDKPVCVAESLTRVYGGKA</sequence>
<dbReference type="EMBL" id="SSWX01000010">
    <property type="protein sequence ID" value="THJ33482.1"/>
    <property type="molecule type" value="Genomic_DNA"/>
</dbReference>
<keyword evidence="3" id="KW-1185">Reference proteome</keyword>
<dbReference type="InterPro" id="IPR039375">
    <property type="entry name" value="NodN-like"/>
</dbReference>
<evidence type="ECO:0000313" key="2">
    <source>
        <dbReference type="EMBL" id="THJ33482.1"/>
    </source>
</evidence>
<evidence type="ECO:0000313" key="3">
    <source>
        <dbReference type="Proteomes" id="UP000306236"/>
    </source>
</evidence>
<dbReference type="Gene3D" id="3.10.129.10">
    <property type="entry name" value="Hotdog Thioesterase"/>
    <property type="match status" value="1"/>
</dbReference>